<evidence type="ECO:0000256" key="13">
    <source>
        <dbReference type="ARBA" id="ARBA00049657"/>
    </source>
</evidence>
<comment type="subunit">
    <text evidence="14">Homotetramer in membranes.</text>
</comment>
<dbReference type="Pfam" id="PF25597">
    <property type="entry name" value="SH3_retrovirus"/>
    <property type="match status" value="1"/>
</dbReference>
<comment type="caution">
    <text evidence="18">The sequence shown here is derived from an EMBL/GenBank/DDBJ whole genome shotgun (WGS) entry which is preliminary data.</text>
</comment>
<evidence type="ECO:0000313" key="18">
    <source>
        <dbReference type="EMBL" id="GFX99705.1"/>
    </source>
</evidence>
<comment type="subcellular location">
    <subcellularLocation>
        <location evidence="2">Secreted</location>
    </subcellularLocation>
    <subcellularLocation>
        <location evidence="1">Target cell membrane</location>
    </subcellularLocation>
</comment>
<evidence type="ECO:0000256" key="12">
    <source>
        <dbReference type="ARBA" id="ARBA00023298"/>
    </source>
</evidence>
<gene>
    <name evidence="18" type="ORF">TNCV_3053621</name>
</gene>
<keyword evidence="19" id="KW-1185">Reference proteome</keyword>
<evidence type="ECO:0000313" key="19">
    <source>
        <dbReference type="Proteomes" id="UP000887159"/>
    </source>
</evidence>
<keyword evidence="5" id="KW-1052">Target cell membrane</keyword>
<evidence type="ECO:0000256" key="2">
    <source>
        <dbReference type="ARBA" id="ARBA00004613"/>
    </source>
</evidence>
<keyword evidence="7" id="KW-0528">Neurotoxin</keyword>
<dbReference type="GO" id="GO:0005576">
    <property type="term" value="C:extracellular region"/>
    <property type="evidence" value="ECO:0007669"/>
    <property type="project" value="UniProtKB-SubCell"/>
</dbReference>
<evidence type="ECO:0000256" key="10">
    <source>
        <dbReference type="ARBA" id="ARBA00023043"/>
    </source>
</evidence>
<dbReference type="GO" id="GO:0090729">
    <property type="term" value="F:toxin activity"/>
    <property type="evidence" value="ECO:0007669"/>
    <property type="project" value="UniProtKB-KW"/>
</dbReference>
<sequence length="113" mass="12857">MRAKMGIMMGYAQRTKGYRIWLIDENKLVETINEDSMKIRGELILDKNGAGIESHDNAHFTPLLIAVAEGHVEAIKTLLKFEADINVLDNMDRTVIFWAAQEDHPVSLMMQLD</sequence>
<dbReference type="PROSITE" id="PS50297">
    <property type="entry name" value="ANK_REP_REGION"/>
    <property type="match status" value="1"/>
</dbReference>
<evidence type="ECO:0000256" key="11">
    <source>
        <dbReference type="ARBA" id="ARBA00023136"/>
    </source>
</evidence>
<proteinExistence type="inferred from homology"/>
<dbReference type="Pfam" id="PF12796">
    <property type="entry name" value="Ank_2"/>
    <property type="match status" value="1"/>
</dbReference>
<feature type="repeat" description="ANK" evidence="16">
    <location>
        <begin position="58"/>
        <end position="90"/>
    </location>
</feature>
<dbReference type="InterPro" id="IPR057670">
    <property type="entry name" value="SH3_retrovirus"/>
</dbReference>
<keyword evidence="6" id="KW-0800">Toxin</keyword>
<evidence type="ECO:0000256" key="4">
    <source>
        <dbReference type="ARBA" id="ARBA00022525"/>
    </source>
</evidence>
<evidence type="ECO:0000256" key="3">
    <source>
        <dbReference type="ARBA" id="ARBA00022483"/>
    </source>
</evidence>
<dbReference type="Proteomes" id="UP000887159">
    <property type="component" value="Unassembled WGS sequence"/>
</dbReference>
<accession>A0A8X6S095</accession>
<organism evidence="18 19">
    <name type="scientific">Trichonephila clavipes</name>
    <name type="common">Golden silk orbweaver</name>
    <name type="synonym">Nephila clavipes</name>
    <dbReference type="NCBI Taxonomy" id="2585209"/>
    <lineage>
        <taxon>Eukaryota</taxon>
        <taxon>Metazoa</taxon>
        <taxon>Ecdysozoa</taxon>
        <taxon>Arthropoda</taxon>
        <taxon>Chelicerata</taxon>
        <taxon>Arachnida</taxon>
        <taxon>Araneae</taxon>
        <taxon>Araneomorphae</taxon>
        <taxon>Entelegynae</taxon>
        <taxon>Araneoidea</taxon>
        <taxon>Nephilidae</taxon>
        <taxon>Trichonephila</taxon>
    </lineage>
</organism>
<evidence type="ECO:0000256" key="8">
    <source>
        <dbReference type="ARBA" id="ARBA00022737"/>
    </source>
</evidence>
<dbReference type="SUPFAM" id="SSF48403">
    <property type="entry name" value="Ankyrin repeat"/>
    <property type="match status" value="1"/>
</dbReference>
<evidence type="ECO:0000256" key="16">
    <source>
        <dbReference type="PROSITE-ProRule" id="PRU00023"/>
    </source>
</evidence>
<dbReference type="GO" id="GO:0006887">
    <property type="term" value="P:exocytosis"/>
    <property type="evidence" value="ECO:0007669"/>
    <property type="project" value="UniProtKB-KW"/>
</dbReference>
<dbReference type="InterPro" id="IPR002110">
    <property type="entry name" value="Ankyrin_rpt"/>
</dbReference>
<keyword evidence="8" id="KW-0677">Repeat</keyword>
<keyword evidence="10 16" id="KW-0040">ANK repeat</keyword>
<dbReference type="EMBL" id="BMAU01021214">
    <property type="protein sequence ID" value="GFX99705.1"/>
    <property type="molecule type" value="Genomic_DNA"/>
</dbReference>
<keyword evidence="11" id="KW-0472">Membrane</keyword>
<comment type="similarity">
    <text evidence="13">Belongs to the cationic peptide 01 (latrotoxin) family. 03 (alpha-latrotoxin) subfamily.</text>
</comment>
<keyword evidence="12" id="KW-1053">Target membrane</keyword>
<evidence type="ECO:0000256" key="15">
    <source>
        <dbReference type="ARBA" id="ARBA00049811"/>
    </source>
</evidence>
<keyword evidence="4" id="KW-0964">Secreted</keyword>
<dbReference type="Gene3D" id="1.25.40.20">
    <property type="entry name" value="Ankyrin repeat-containing domain"/>
    <property type="match status" value="1"/>
</dbReference>
<dbReference type="PANTHER" id="PTHR24198:SF165">
    <property type="entry name" value="ANKYRIN REPEAT-CONTAINING PROTEIN-RELATED"/>
    <property type="match status" value="1"/>
</dbReference>
<evidence type="ECO:0000256" key="1">
    <source>
        <dbReference type="ARBA" id="ARBA00004175"/>
    </source>
</evidence>
<dbReference type="GO" id="GO:0044218">
    <property type="term" value="C:other organism cell membrane"/>
    <property type="evidence" value="ECO:0007669"/>
    <property type="project" value="UniProtKB-KW"/>
</dbReference>
<dbReference type="AlphaFoldDB" id="A0A8X6S095"/>
<protein>
    <recommendedName>
        <fullName evidence="15">Alpha-latrotoxin</fullName>
    </recommendedName>
</protein>
<dbReference type="PANTHER" id="PTHR24198">
    <property type="entry name" value="ANKYRIN REPEAT AND PROTEIN KINASE DOMAIN-CONTAINING PROTEIN"/>
    <property type="match status" value="1"/>
</dbReference>
<dbReference type="PROSITE" id="PS50088">
    <property type="entry name" value="ANK_REPEAT"/>
    <property type="match status" value="1"/>
</dbReference>
<keyword evidence="9" id="KW-0638">Presynaptic neurotoxin</keyword>
<keyword evidence="3" id="KW-0268">Exocytosis</keyword>
<dbReference type="SMART" id="SM00248">
    <property type="entry name" value="ANK"/>
    <property type="match status" value="1"/>
</dbReference>
<dbReference type="InterPro" id="IPR036770">
    <property type="entry name" value="Ankyrin_rpt-contain_sf"/>
</dbReference>
<dbReference type="GO" id="GO:0044231">
    <property type="term" value="C:host cell presynaptic membrane"/>
    <property type="evidence" value="ECO:0007669"/>
    <property type="project" value="UniProtKB-KW"/>
</dbReference>
<evidence type="ECO:0000256" key="7">
    <source>
        <dbReference type="ARBA" id="ARBA00022699"/>
    </source>
</evidence>
<evidence type="ECO:0000256" key="5">
    <source>
        <dbReference type="ARBA" id="ARBA00022537"/>
    </source>
</evidence>
<feature type="domain" description="Retroviral polymerase SH3-like" evidence="17">
    <location>
        <begin position="2"/>
        <end position="33"/>
    </location>
</feature>
<evidence type="ECO:0000256" key="6">
    <source>
        <dbReference type="ARBA" id="ARBA00022656"/>
    </source>
</evidence>
<name>A0A8X6S095_TRICX</name>
<evidence type="ECO:0000259" key="17">
    <source>
        <dbReference type="Pfam" id="PF25597"/>
    </source>
</evidence>
<reference evidence="18" key="1">
    <citation type="submission" date="2020-08" db="EMBL/GenBank/DDBJ databases">
        <title>Multicomponent nature underlies the extraordinary mechanical properties of spider dragline silk.</title>
        <authorList>
            <person name="Kono N."/>
            <person name="Nakamura H."/>
            <person name="Mori M."/>
            <person name="Yoshida Y."/>
            <person name="Ohtoshi R."/>
            <person name="Malay A.D."/>
            <person name="Moran D.A.P."/>
            <person name="Tomita M."/>
            <person name="Numata K."/>
            <person name="Arakawa K."/>
        </authorList>
    </citation>
    <scope>NUCLEOTIDE SEQUENCE</scope>
</reference>
<evidence type="ECO:0000256" key="14">
    <source>
        <dbReference type="ARBA" id="ARBA00049715"/>
    </source>
</evidence>
<evidence type="ECO:0000256" key="9">
    <source>
        <dbReference type="ARBA" id="ARBA00023028"/>
    </source>
</evidence>